<dbReference type="InterPro" id="IPR025326">
    <property type="entry name" value="DUF4232"/>
</dbReference>
<dbReference type="EMBL" id="BNEK01000002">
    <property type="protein sequence ID" value="GHJ26832.1"/>
    <property type="molecule type" value="Genomic_DNA"/>
</dbReference>
<dbReference type="Pfam" id="PF14016">
    <property type="entry name" value="DUF4232"/>
    <property type="match status" value="1"/>
</dbReference>
<feature type="compositionally biased region" description="Low complexity" evidence="1">
    <location>
        <begin position="104"/>
        <end position="115"/>
    </location>
</feature>
<keyword evidence="4" id="KW-1185">Reference proteome</keyword>
<feature type="region of interest" description="Disordered" evidence="1">
    <location>
        <begin position="96"/>
        <end position="133"/>
    </location>
</feature>
<evidence type="ECO:0000259" key="2">
    <source>
        <dbReference type="Pfam" id="PF14016"/>
    </source>
</evidence>
<evidence type="ECO:0000256" key="1">
    <source>
        <dbReference type="SAM" id="MobiDB-lite"/>
    </source>
</evidence>
<organism evidence="3 4">
    <name type="scientific">Streptomyces hygroscopicus</name>
    <dbReference type="NCBI Taxonomy" id="1912"/>
    <lineage>
        <taxon>Bacteria</taxon>
        <taxon>Bacillati</taxon>
        <taxon>Actinomycetota</taxon>
        <taxon>Actinomycetes</taxon>
        <taxon>Kitasatosporales</taxon>
        <taxon>Streptomycetaceae</taxon>
        <taxon>Streptomyces</taxon>
        <taxon>Streptomyces violaceusniger group</taxon>
    </lineage>
</organism>
<protein>
    <recommendedName>
        <fullName evidence="2">DUF4232 domain-containing protein</fullName>
    </recommendedName>
</protein>
<accession>A0ABQ3TU38</accession>
<feature type="compositionally biased region" description="Gly residues" evidence="1">
    <location>
        <begin position="116"/>
        <end position="133"/>
    </location>
</feature>
<dbReference type="Proteomes" id="UP001054854">
    <property type="component" value="Unassembled WGS sequence"/>
</dbReference>
<evidence type="ECO:0000313" key="4">
    <source>
        <dbReference type="Proteomes" id="UP001054854"/>
    </source>
</evidence>
<feature type="domain" description="DUF4232" evidence="2">
    <location>
        <begin position="153"/>
        <end position="266"/>
    </location>
</feature>
<comment type="caution">
    <text evidence="3">The sequence shown here is derived from an EMBL/GenBank/DDBJ whole genome shotgun (WGS) entry which is preliminary data.</text>
</comment>
<name>A0ABQ3TU38_STRHY</name>
<reference evidence="3" key="1">
    <citation type="submission" date="2024-05" db="EMBL/GenBank/DDBJ databases">
        <title>Whole genome shotgun sequence of Streptomyces hygroscopicus NBRC 113678.</title>
        <authorList>
            <person name="Komaki H."/>
            <person name="Tamura T."/>
        </authorList>
    </citation>
    <scope>NUCLEOTIDE SEQUENCE</scope>
    <source>
        <strain evidence="3">N11-34</strain>
    </source>
</reference>
<sequence>MVCAAGSARGLPSRRVSRRQRFVSGGLADRQRRRAGFFPGRRNAPRKAHRVPETYVDHHPWGDSMSRKTAVRRSRTRTVAAASLIAAAALSLTACGGGDSDAKGSPSAAASTIAPGGSGGSSGGSGGSAGGSGAEVGTKVGIAADVSASAKRCTNRQLEASWASETGPDMNNDGQQTVLVMLKNTGPSDCSMVGFPGVQLQTAHGETWDLRRDNEKPKPVTVSPGEQVAFDITFLASTRDDDRKFVPNQVVITPPNERGNLVLDWPYGGALLDQSGATRPGTFIGPVNAGM</sequence>
<proteinExistence type="predicted"/>
<gene>
    <name evidence="3" type="ORF">TPA0910_12650</name>
</gene>
<evidence type="ECO:0000313" key="3">
    <source>
        <dbReference type="EMBL" id="GHJ26832.1"/>
    </source>
</evidence>